<feature type="transmembrane region" description="Helical" evidence="1">
    <location>
        <begin position="447"/>
        <end position="469"/>
    </location>
</feature>
<evidence type="ECO:0000256" key="1">
    <source>
        <dbReference type="SAM" id="Phobius"/>
    </source>
</evidence>
<dbReference type="Pfam" id="PF16980">
    <property type="entry name" value="CitMHS_2"/>
    <property type="match status" value="1"/>
</dbReference>
<dbReference type="OrthoDB" id="9765532at2"/>
<keyword evidence="1" id="KW-0472">Membrane</keyword>
<feature type="transmembrane region" description="Helical" evidence="1">
    <location>
        <begin position="66"/>
        <end position="90"/>
    </location>
</feature>
<gene>
    <name evidence="3" type="ORF">BN961_04079</name>
</gene>
<organism evidence="3 4">
    <name type="scientific">Afipia felis</name>
    <name type="common">Cat scratch disease bacillus</name>
    <dbReference type="NCBI Taxonomy" id="1035"/>
    <lineage>
        <taxon>Bacteria</taxon>
        <taxon>Pseudomonadati</taxon>
        <taxon>Pseudomonadota</taxon>
        <taxon>Alphaproteobacteria</taxon>
        <taxon>Hyphomicrobiales</taxon>
        <taxon>Nitrobacteraceae</taxon>
        <taxon>Afipia</taxon>
    </lineage>
</organism>
<evidence type="ECO:0000313" key="4">
    <source>
        <dbReference type="Proteomes" id="UP000035762"/>
    </source>
</evidence>
<reference evidence="3 4" key="1">
    <citation type="journal article" date="2014" name="Genome Announc.">
        <title>Genome Sequence of Afipia felis Strain 76713, Isolated in Hospital Water Using an Amoeba Co-Culture Procedure.</title>
        <authorList>
            <person name="Benamar S."/>
            <person name="La Scola B."/>
            <person name="Croce O."/>
        </authorList>
    </citation>
    <scope>NUCLEOTIDE SEQUENCE [LARGE SCALE GENOMIC DNA]</scope>
    <source>
        <strain evidence="3 4">76713</strain>
    </source>
</reference>
<dbReference type="EMBL" id="CCAZ020000004">
    <property type="protein sequence ID" value="CEG10639.1"/>
    <property type="molecule type" value="Genomic_DNA"/>
</dbReference>
<dbReference type="InterPro" id="IPR031566">
    <property type="entry name" value="CitMHS_2"/>
</dbReference>
<dbReference type="AlphaFoldDB" id="A0A090MWG4"/>
<accession>A0A090MWG4</accession>
<feature type="transmembrane region" description="Helical" evidence="1">
    <location>
        <begin position="97"/>
        <end position="116"/>
    </location>
</feature>
<name>A0A090MWG4_AFIFE</name>
<sequence length="470" mass="50784">MTSLRRLSLVLLALCLPSPAFAAESLNGASLSLWWGLPFVGILLSIATGPVLYPHLWEHHFGKFTAFWPALIVIALLATTDIATVTGALAHTAFLEYIPFILLLLALFTVAGGIYLEGNLHDSVFTNTVMLAFGALIASVVGTTGAAMILIRPLIRANDDRRYNAHVVVFFIFLVANIGGALSPLGDPPLFIGFLKGVDFFWTTQHLWLETLTTAAIVLAVFCALDLYFHHREGRFARVSDPTPDKPLKLHGKANLLLLVLIIAAILMSAKWKPGIAFHVAGVDLQLQDLLRDLVFLLVAIASVRITAKDVRTANGFSWGPIKEVAILFAGIFICIVPVMAMLQAGSHGPFANLLTLVSKADGSGNPAAYFWLTGALSSFLDNAPTYLVFFQLAGGDPHTLMTAQSALLAAISSGAVYMGANTYIGNAPNFMVYAIARENGVKMPSFFGYMAWSSLVLLPTFLLVTWIFF</sequence>
<dbReference type="Proteomes" id="UP000035762">
    <property type="component" value="Unassembled WGS sequence"/>
</dbReference>
<evidence type="ECO:0000256" key="2">
    <source>
        <dbReference type="SAM" id="SignalP"/>
    </source>
</evidence>
<feature type="transmembrane region" description="Helical" evidence="1">
    <location>
        <begin position="328"/>
        <end position="349"/>
    </location>
</feature>
<proteinExistence type="predicted"/>
<feature type="transmembrane region" description="Helical" evidence="1">
    <location>
        <begin position="369"/>
        <end position="394"/>
    </location>
</feature>
<keyword evidence="1" id="KW-0812">Transmembrane</keyword>
<comment type="caution">
    <text evidence="3">The sequence shown here is derived from an EMBL/GenBank/DDBJ whole genome shotgun (WGS) entry which is preliminary data.</text>
</comment>
<feature type="transmembrane region" description="Helical" evidence="1">
    <location>
        <begin position="128"/>
        <end position="151"/>
    </location>
</feature>
<keyword evidence="1" id="KW-1133">Transmembrane helix</keyword>
<feature type="signal peptide" evidence="2">
    <location>
        <begin position="1"/>
        <end position="22"/>
    </location>
</feature>
<feature type="transmembrane region" description="Helical" evidence="1">
    <location>
        <begin position="163"/>
        <end position="186"/>
    </location>
</feature>
<feature type="transmembrane region" description="Helical" evidence="1">
    <location>
        <begin position="206"/>
        <end position="229"/>
    </location>
</feature>
<feature type="chain" id="PRO_5001860125" evidence="2">
    <location>
        <begin position="23"/>
        <end position="470"/>
    </location>
</feature>
<dbReference type="STRING" id="1035.BN961_04079"/>
<dbReference type="RefSeq" id="WP_048758220.1">
    <property type="nucleotide sequence ID" value="NZ_CCAZ020000004.1"/>
</dbReference>
<keyword evidence="2" id="KW-0732">Signal</keyword>
<evidence type="ECO:0000313" key="3">
    <source>
        <dbReference type="EMBL" id="CEG10639.1"/>
    </source>
</evidence>
<feature type="transmembrane region" description="Helical" evidence="1">
    <location>
        <begin position="406"/>
        <end position="427"/>
    </location>
</feature>
<keyword evidence="4" id="KW-1185">Reference proteome</keyword>
<feature type="transmembrane region" description="Helical" evidence="1">
    <location>
        <begin position="250"/>
        <end position="270"/>
    </location>
</feature>
<protein>
    <submittedName>
        <fullName evidence="3">Citrate transporter</fullName>
    </submittedName>
</protein>